<name>A0A565BGE0_9BRAS</name>
<evidence type="ECO:0000313" key="3">
    <source>
        <dbReference type="Proteomes" id="UP000489600"/>
    </source>
</evidence>
<evidence type="ECO:0000256" key="1">
    <source>
        <dbReference type="SAM" id="MobiDB-lite"/>
    </source>
</evidence>
<sequence length="457" mass="52280">MFFNRKENCYNPKSAEISIRDRFVINLLRESFSSSGESFSSSGEVFSSSETMPTFPDVTSSPSTKQPPLPPKGLLKMYFGDRSFDLYDPFGYEDVRDYFDAESSFMAANGYSQILKNERTRQVALHLIIQIMTRVEIDAFVSYLAMCYFDWISSKDGLIDQKGSLIEDVEFMVFGCISIALKKTLSLNSWSPDFKAEAKKLNVEMEIRQFLANRSSNIKYLRGWDLKAAVKVEDMLGGLIKTNPVTPFCFIKYYLTVLKADCEVEGGKECITKIILDLQDDIRLCEYKPSFVSAAAVLAYMFNKYPDCADKSEEKVKSLDCIKDKESFSQCLVVVKEIFAKKAIASDPYKGGHLKLNWKIDDDIEETIRSLDYLARISAQIRVSDIQMRQQAELIRGFAEEVLFLGKEGKRPEDEKELKEVKAMIKTWVSHFESMTSHIVKMIKSREPRLGRFEGQE</sequence>
<dbReference type="Proteomes" id="UP000489600">
    <property type="component" value="Unassembled WGS sequence"/>
</dbReference>
<proteinExistence type="predicted"/>
<gene>
    <name evidence="2" type="ORF">ANE_LOCUS11094</name>
</gene>
<feature type="compositionally biased region" description="Low complexity" evidence="1">
    <location>
        <begin position="34"/>
        <end position="50"/>
    </location>
</feature>
<evidence type="ECO:0000313" key="2">
    <source>
        <dbReference type="EMBL" id="VVB00650.1"/>
    </source>
</evidence>
<accession>A0A565BGE0</accession>
<feature type="region of interest" description="Disordered" evidence="1">
    <location>
        <begin position="34"/>
        <end position="68"/>
    </location>
</feature>
<organism evidence="2 3">
    <name type="scientific">Arabis nemorensis</name>
    <dbReference type="NCBI Taxonomy" id="586526"/>
    <lineage>
        <taxon>Eukaryota</taxon>
        <taxon>Viridiplantae</taxon>
        <taxon>Streptophyta</taxon>
        <taxon>Embryophyta</taxon>
        <taxon>Tracheophyta</taxon>
        <taxon>Spermatophyta</taxon>
        <taxon>Magnoliopsida</taxon>
        <taxon>eudicotyledons</taxon>
        <taxon>Gunneridae</taxon>
        <taxon>Pentapetalae</taxon>
        <taxon>rosids</taxon>
        <taxon>malvids</taxon>
        <taxon>Brassicales</taxon>
        <taxon>Brassicaceae</taxon>
        <taxon>Arabideae</taxon>
        <taxon>Arabis</taxon>
    </lineage>
</organism>
<dbReference type="OrthoDB" id="1743455at2759"/>
<protein>
    <recommendedName>
        <fullName evidence="4">Cyclin N-terminal domain-containing protein</fullName>
    </recommendedName>
</protein>
<reference evidence="2" key="1">
    <citation type="submission" date="2019-07" db="EMBL/GenBank/DDBJ databases">
        <authorList>
            <person name="Dittberner H."/>
        </authorList>
    </citation>
    <scope>NUCLEOTIDE SEQUENCE [LARGE SCALE GENOMIC DNA]</scope>
</reference>
<dbReference type="EMBL" id="CABITT030000004">
    <property type="protein sequence ID" value="VVB00650.1"/>
    <property type="molecule type" value="Genomic_DNA"/>
</dbReference>
<comment type="caution">
    <text evidence="2">The sequence shown here is derived from an EMBL/GenBank/DDBJ whole genome shotgun (WGS) entry which is preliminary data.</text>
</comment>
<dbReference type="AlphaFoldDB" id="A0A565BGE0"/>
<keyword evidence="3" id="KW-1185">Reference proteome</keyword>
<evidence type="ECO:0008006" key="4">
    <source>
        <dbReference type="Google" id="ProtNLM"/>
    </source>
</evidence>